<gene>
    <name evidence="2" type="ORF">BHV80_04615</name>
</gene>
<dbReference type="AlphaFoldDB" id="A0A1Q6JIX8"/>
<name>A0A1Q6JIX8_PHOVU</name>
<feature type="non-terminal residue" evidence="2">
    <location>
        <position position="84"/>
    </location>
</feature>
<feature type="transmembrane region" description="Helical" evidence="1">
    <location>
        <begin position="20"/>
        <end position="38"/>
    </location>
</feature>
<evidence type="ECO:0000313" key="3">
    <source>
        <dbReference type="Proteomes" id="UP000186631"/>
    </source>
</evidence>
<accession>A0A1Q6JIX8</accession>
<dbReference type="Proteomes" id="UP000186631">
    <property type="component" value="Unassembled WGS sequence"/>
</dbReference>
<keyword evidence="1" id="KW-1133">Transmembrane helix</keyword>
<keyword evidence="1" id="KW-0472">Membrane</keyword>
<organism evidence="2 3">
    <name type="scientific">Phocaeicola vulgatus</name>
    <name type="common">Bacteroides vulgatus</name>
    <dbReference type="NCBI Taxonomy" id="821"/>
    <lineage>
        <taxon>Bacteria</taxon>
        <taxon>Pseudomonadati</taxon>
        <taxon>Bacteroidota</taxon>
        <taxon>Bacteroidia</taxon>
        <taxon>Bacteroidales</taxon>
        <taxon>Bacteroidaceae</taxon>
        <taxon>Phocaeicola</taxon>
    </lineage>
</organism>
<evidence type="ECO:0000256" key="1">
    <source>
        <dbReference type="SAM" id="Phobius"/>
    </source>
</evidence>
<keyword evidence="1" id="KW-0812">Transmembrane</keyword>
<comment type="caution">
    <text evidence="2">The sequence shown here is derived from an EMBL/GenBank/DDBJ whole genome shotgun (WGS) entry which is preliminary data.</text>
</comment>
<sequence>MIIPSFRLYHFAVKLIWKSMLVLTFFFWTGLAVIFYLVNHVAIWVEYGCWLSLMIFGTYFLFMDVRLMVMIMRHEEKKKWKRYR</sequence>
<reference evidence="2 3" key="1">
    <citation type="journal article" date="2016" name="Nat. Biotechnol.">
        <title>Measurement of bacterial replication rates in microbial communities.</title>
        <authorList>
            <person name="Brown C.T."/>
            <person name="Olm M.R."/>
            <person name="Thomas B.C."/>
            <person name="Banfield J.F."/>
        </authorList>
    </citation>
    <scope>NUCLEOTIDE SEQUENCE [LARGE SCALE GENOMIC DNA]</scope>
    <source>
        <strain evidence="2">42_262</strain>
    </source>
</reference>
<protein>
    <submittedName>
        <fullName evidence="2">Uncharacterized protein</fullName>
    </submittedName>
</protein>
<proteinExistence type="predicted"/>
<dbReference type="EMBL" id="MNQV01000103">
    <property type="protein sequence ID" value="OKZ53032.1"/>
    <property type="molecule type" value="Genomic_DNA"/>
</dbReference>
<evidence type="ECO:0000313" key="2">
    <source>
        <dbReference type="EMBL" id="OKZ53032.1"/>
    </source>
</evidence>
<feature type="transmembrane region" description="Helical" evidence="1">
    <location>
        <begin position="50"/>
        <end position="72"/>
    </location>
</feature>